<feature type="region of interest" description="Disordered" evidence="1">
    <location>
        <begin position="301"/>
        <end position="332"/>
    </location>
</feature>
<comment type="caution">
    <text evidence="2">The sequence shown here is derived from an EMBL/GenBank/DDBJ whole genome shotgun (WGS) entry which is preliminary data.</text>
</comment>
<organism evidence="2 3">
    <name type="scientific">Pseudomassariella vexata</name>
    <dbReference type="NCBI Taxonomy" id="1141098"/>
    <lineage>
        <taxon>Eukaryota</taxon>
        <taxon>Fungi</taxon>
        <taxon>Dikarya</taxon>
        <taxon>Ascomycota</taxon>
        <taxon>Pezizomycotina</taxon>
        <taxon>Sordariomycetes</taxon>
        <taxon>Xylariomycetidae</taxon>
        <taxon>Amphisphaeriales</taxon>
        <taxon>Pseudomassariaceae</taxon>
        <taxon>Pseudomassariella</taxon>
    </lineage>
</organism>
<accession>A0A1Y2DTE4</accession>
<dbReference type="GeneID" id="63781536"/>
<dbReference type="EMBL" id="MCFJ01000009">
    <property type="protein sequence ID" value="ORY62543.1"/>
    <property type="molecule type" value="Genomic_DNA"/>
</dbReference>
<dbReference type="RefSeq" id="XP_040714379.1">
    <property type="nucleotide sequence ID" value="XM_040865324.1"/>
</dbReference>
<gene>
    <name evidence="2" type="ORF">BCR38DRAFT_525511</name>
</gene>
<feature type="region of interest" description="Disordered" evidence="1">
    <location>
        <begin position="369"/>
        <end position="428"/>
    </location>
</feature>
<proteinExistence type="predicted"/>
<dbReference type="InParanoid" id="A0A1Y2DTE4"/>
<dbReference type="OrthoDB" id="5397183at2759"/>
<evidence type="ECO:0000313" key="3">
    <source>
        <dbReference type="Proteomes" id="UP000193689"/>
    </source>
</evidence>
<keyword evidence="3" id="KW-1185">Reference proteome</keyword>
<evidence type="ECO:0000313" key="2">
    <source>
        <dbReference type="EMBL" id="ORY62543.1"/>
    </source>
</evidence>
<dbReference type="AlphaFoldDB" id="A0A1Y2DTE4"/>
<dbReference type="Proteomes" id="UP000193689">
    <property type="component" value="Unassembled WGS sequence"/>
</dbReference>
<reference evidence="2 3" key="1">
    <citation type="submission" date="2016-07" db="EMBL/GenBank/DDBJ databases">
        <title>Pervasive Adenine N6-methylation of Active Genes in Fungi.</title>
        <authorList>
            <consortium name="DOE Joint Genome Institute"/>
            <person name="Mondo S.J."/>
            <person name="Dannebaum R.O."/>
            <person name="Kuo R.C."/>
            <person name="Labutti K."/>
            <person name="Haridas S."/>
            <person name="Kuo A."/>
            <person name="Salamov A."/>
            <person name="Ahrendt S.R."/>
            <person name="Lipzen A."/>
            <person name="Sullivan W."/>
            <person name="Andreopoulos W.B."/>
            <person name="Clum A."/>
            <person name="Lindquist E."/>
            <person name="Daum C."/>
            <person name="Ramamoorthy G.K."/>
            <person name="Gryganskyi A."/>
            <person name="Culley D."/>
            <person name="Magnuson J.K."/>
            <person name="James T.Y."/>
            <person name="O'Malley M.A."/>
            <person name="Stajich J.E."/>
            <person name="Spatafora J.W."/>
            <person name="Visel A."/>
            <person name="Grigoriev I.V."/>
        </authorList>
    </citation>
    <scope>NUCLEOTIDE SEQUENCE [LARGE SCALE GENOMIC DNA]</scope>
    <source>
        <strain evidence="2 3">CBS 129021</strain>
    </source>
</reference>
<feature type="compositionally biased region" description="Polar residues" evidence="1">
    <location>
        <begin position="397"/>
        <end position="408"/>
    </location>
</feature>
<name>A0A1Y2DTE4_9PEZI</name>
<sequence>MPFQHPDNQYRGEMHMDRLVHGDLDQNSHNMISSQLSSSFIPVNLNGQLEFKPLGTQEQPSSSPRVSTDCFNDGTGIPAFTNDGRRTTLKRAASSGGDRGVHNRGFCLPATPSSSPFRTLKVTKYSVKTHKSSGFGTNHYIAQATMQDNCASPELSLQSTTMDCLTPYPSYQAGDGQTKANEDANRDFIPKNIQHPGGHLLDNYSTTSSINIVDASQRDIDLPHLPVTKGPHSGTEAHTTLDQAKAEGSDHPLLSSETLLEPATDDTGLPDDYPIDEFEEEDMIRLLEDTSAAVENHMPPASVQQGWDRDSRSADEYDPNLQFSSRSNSSEIETMVTSSEIPAAEKCEDDLLDEEVDWGTVYAITSSIPKDPSLVGSREGETTEPLPRAEAQPAEHLQQSIQPENSGPLSPFARPPFPERVRDRSSVPGMSSNTVLRTCFRIGEMISQSARCFNHQQEVVVELYARVTYSSRESLARKQHFQFVDLFKDRQPYPSGTLSGWRMNSLLDRQSQAFINIGGPKLCWCLCKPKRDTKAAVGWAFEVLGIRETDWAQIRFAKAIVYGALSEDMGTPAATAKL</sequence>
<protein>
    <submittedName>
        <fullName evidence="2">Uncharacterized protein</fullName>
    </submittedName>
</protein>
<feature type="compositionally biased region" description="Polar residues" evidence="1">
    <location>
        <begin position="321"/>
        <end position="332"/>
    </location>
</feature>
<evidence type="ECO:0000256" key="1">
    <source>
        <dbReference type="SAM" id="MobiDB-lite"/>
    </source>
</evidence>